<evidence type="ECO:0000256" key="1">
    <source>
        <dbReference type="ARBA" id="ARBA00000724"/>
    </source>
</evidence>
<evidence type="ECO:0000256" key="4">
    <source>
        <dbReference type="ARBA" id="ARBA00012834"/>
    </source>
</evidence>
<evidence type="ECO:0000313" key="13">
    <source>
        <dbReference type="Proteomes" id="UP000182444"/>
    </source>
</evidence>
<comment type="catalytic activity">
    <reaction evidence="1 9">
        <text>[phosphatase 2A protein]-C-terminal L-leucine + S-adenosyl-L-methionine = [phosphatase 2A protein]-C-terminal L-leucine methyl ester + S-adenosyl-L-homocysteine</text>
        <dbReference type="Rhea" id="RHEA:48544"/>
        <dbReference type="Rhea" id="RHEA-COMP:12134"/>
        <dbReference type="Rhea" id="RHEA-COMP:12135"/>
        <dbReference type="ChEBI" id="CHEBI:57856"/>
        <dbReference type="ChEBI" id="CHEBI:59789"/>
        <dbReference type="ChEBI" id="CHEBI:90516"/>
        <dbReference type="ChEBI" id="CHEBI:90517"/>
        <dbReference type="EC" id="2.1.1.233"/>
    </reaction>
</comment>
<dbReference type="GO" id="GO:0032259">
    <property type="term" value="P:methylation"/>
    <property type="evidence" value="ECO:0007669"/>
    <property type="project" value="UniProtKB-KW"/>
</dbReference>
<evidence type="ECO:0000256" key="2">
    <source>
        <dbReference type="ARBA" id="ARBA00003455"/>
    </source>
</evidence>
<dbReference type="AlphaFoldDB" id="A0A1H6PY21"/>
<dbReference type="SUPFAM" id="SSF53335">
    <property type="entry name" value="S-adenosyl-L-methionine-dependent methyltransferases"/>
    <property type="match status" value="1"/>
</dbReference>
<keyword evidence="7 9" id="KW-0808">Transferase</keyword>
<dbReference type="PANTHER" id="PTHR13600:SF21">
    <property type="entry name" value="LEUCINE CARBOXYL METHYLTRANSFERASE 1"/>
    <property type="match status" value="1"/>
</dbReference>
<comment type="similarity">
    <text evidence="3 9">Belongs to the methyltransferase superfamily. LCMT family.</text>
</comment>
<dbReference type="RefSeq" id="XP_502765.1">
    <property type="nucleotide sequence ID" value="XM_502765.1"/>
</dbReference>
<dbReference type="InterPro" id="IPR007213">
    <property type="entry name" value="Ppm1/Ppm2/Tcmp"/>
</dbReference>
<dbReference type="PIRSF" id="PIRSF016305">
    <property type="entry name" value="LCM_mtfrase"/>
    <property type="match status" value="1"/>
</dbReference>
<evidence type="ECO:0000256" key="3">
    <source>
        <dbReference type="ARBA" id="ARBA00010703"/>
    </source>
</evidence>
<dbReference type="Gene3D" id="3.40.50.150">
    <property type="entry name" value="Vaccinia Virus protein VP39"/>
    <property type="match status" value="1"/>
</dbReference>
<evidence type="ECO:0000256" key="9">
    <source>
        <dbReference type="PIRNR" id="PIRNR016305"/>
    </source>
</evidence>
<evidence type="ECO:0000256" key="6">
    <source>
        <dbReference type="ARBA" id="ARBA00022603"/>
    </source>
</evidence>
<dbReference type="FunFam" id="3.40.50.150:FF:000369">
    <property type="entry name" value="Leucine carboxyl methyltransferase 1"/>
    <property type="match status" value="1"/>
</dbReference>
<dbReference type="SMR" id="A0A1H6PY21"/>
<dbReference type="InterPro" id="IPR016651">
    <property type="entry name" value="LCMT1"/>
</dbReference>
<evidence type="ECO:0000256" key="8">
    <source>
        <dbReference type="ARBA" id="ARBA00022691"/>
    </source>
</evidence>
<comment type="function">
    <text evidence="2 9">Methylates the carboxyl group of the C-terminal leucine residue of protein phosphatase 2A catalytic subunits to form alpha-leucine ester residues.</text>
</comment>
<dbReference type="Proteomes" id="UP000182444">
    <property type="component" value="Chromosome 1D"/>
</dbReference>
<dbReference type="OMA" id="IIYEPIR"/>
<protein>
    <recommendedName>
        <fullName evidence="5 9">Leucine carboxyl methyltransferase 1</fullName>
        <ecNumber evidence="4 9">2.1.1.233</ecNumber>
    </recommendedName>
</protein>
<dbReference type="VEuPathDB" id="FungiDB:YALI1_D16009g"/>
<evidence type="ECO:0000256" key="7">
    <source>
        <dbReference type="ARBA" id="ARBA00022679"/>
    </source>
</evidence>
<organism evidence="11 13">
    <name type="scientific">Yarrowia lipolytica</name>
    <name type="common">Candida lipolytica</name>
    <dbReference type="NCBI Taxonomy" id="4952"/>
    <lineage>
        <taxon>Eukaryota</taxon>
        <taxon>Fungi</taxon>
        <taxon>Dikarya</taxon>
        <taxon>Ascomycota</taxon>
        <taxon>Saccharomycotina</taxon>
        <taxon>Dipodascomycetes</taxon>
        <taxon>Dipodascales</taxon>
        <taxon>Dipodascales incertae sedis</taxon>
        <taxon>Yarrowia</taxon>
    </lineage>
</organism>
<evidence type="ECO:0000256" key="5">
    <source>
        <dbReference type="ARBA" id="ARBA00017497"/>
    </source>
</evidence>
<evidence type="ECO:0000256" key="10">
    <source>
        <dbReference type="PIRSR" id="PIRSR016305-1"/>
    </source>
</evidence>
<dbReference type="GO" id="GO:0018423">
    <property type="term" value="F:protein C-terminal leucine carboxyl O-methyltransferase activity"/>
    <property type="evidence" value="ECO:0007669"/>
    <property type="project" value="UniProtKB-EC"/>
</dbReference>
<reference evidence="11 13" key="1">
    <citation type="journal article" date="2016" name="PLoS ONE">
        <title>Sequence Assembly of Yarrowia lipolytica Strain W29/CLIB89 Shows Transposable Element Diversity.</title>
        <authorList>
            <person name="Magnan C."/>
            <person name="Yu J."/>
            <person name="Chang I."/>
            <person name="Jahn E."/>
            <person name="Kanomata Y."/>
            <person name="Wu J."/>
            <person name="Zeller M."/>
            <person name="Oakes M."/>
            <person name="Baldi P."/>
            <person name="Sandmeyer S."/>
        </authorList>
    </citation>
    <scope>NUCLEOTIDE SEQUENCE [LARGE SCALE GENOMIC DNA]</scope>
    <source>
        <strain evidence="11">CLIB89</strain>
        <strain evidence="13">CLIB89(W29)</strain>
    </source>
</reference>
<name>A0A1H6PY21_YARLL</name>
<sequence length="324" mass="36463">MNLRKDKVVQSTDGDALSSKYSAVQKGYLQDEFIDLFVAGSKQAAAQQGPGSARKVVAQFQPKLPLINRGTFVRHHAIDVLVDRFLAAKKPGQRVQIISLGAGSDTRPFSLWSSKPENRDEILYHEIDFAVSVERKRDIIMQDSTLRELVGAQEYDKTTGMHTQRYHLHGIDLRSIGPGFVLPGSDPSLATLIISECCLCYLEPDQAKQVIFWITSEFTNSTIVMYEPLSGQDQFGQVMIENLASRGISIPSMTKFPSLESQIERFKAAGYTEVLATSMDVIHDEWLSPEEQQRIHGLEFLDEREELLLLLKHYCVVWASNLTK</sequence>
<feature type="binding site" evidence="10">
    <location>
        <position position="74"/>
    </location>
    <ligand>
        <name>S-adenosyl-L-methionine</name>
        <dbReference type="ChEBI" id="CHEBI:59789"/>
    </ligand>
</feature>
<keyword evidence="6 9" id="KW-0489">Methyltransferase</keyword>
<evidence type="ECO:0000313" key="12">
    <source>
        <dbReference type="EMBL" id="RDW25181.1"/>
    </source>
</evidence>
<accession>A0A1H6PY21</accession>
<dbReference type="EC" id="2.1.1.233" evidence="4 9"/>
<gene>
    <name evidence="12" type="ORF">B0I71DRAFT_133100</name>
    <name evidence="11" type="ORF">YALI1_D16009g</name>
</gene>
<feature type="binding site" evidence="10">
    <location>
        <position position="101"/>
    </location>
    <ligand>
        <name>S-adenosyl-L-methionine</name>
        <dbReference type="ChEBI" id="CHEBI:59789"/>
    </ligand>
</feature>
<evidence type="ECO:0000313" key="11">
    <source>
        <dbReference type="EMBL" id="AOW03992.1"/>
    </source>
</evidence>
<dbReference type="OrthoDB" id="203237at2759"/>
<feature type="binding site" evidence="10">
    <location>
        <begin position="172"/>
        <end position="173"/>
    </location>
    <ligand>
        <name>S-adenosyl-L-methionine</name>
        <dbReference type="ChEBI" id="CHEBI:59789"/>
    </ligand>
</feature>
<dbReference type="eggNOG" id="KOG2918">
    <property type="taxonomic scope" value="Eukaryota"/>
</dbReference>
<reference evidence="12 14" key="2">
    <citation type="submission" date="2018-07" db="EMBL/GenBank/DDBJ databases">
        <title>Draft Genome Assemblies for Five Robust Yarrowia lipolytica Strains Exhibiting High Lipid Production and Pentose Sugar Utilization and Sugar Alcohol Secretion from Undetoxified Lignocellulosic Biomass Hydrolysates.</title>
        <authorList>
            <consortium name="DOE Joint Genome Institute"/>
            <person name="Walker C."/>
            <person name="Ryu S."/>
            <person name="Na H."/>
            <person name="Zane M."/>
            <person name="LaButti K."/>
            <person name="Lipzen A."/>
            <person name="Haridas S."/>
            <person name="Barry K."/>
            <person name="Grigoriev I.V."/>
            <person name="Quarterman J."/>
            <person name="Slininger P."/>
            <person name="Dien B."/>
            <person name="Trinh C.T."/>
        </authorList>
    </citation>
    <scope>NUCLEOTIDE SEQUENCE [LARGE SCALE GENOMIC DNA]</scope>
    <source>
        <strain evidence="12 14">YB392</strain>
    </source>
</reference>
<dbReference type="EMBL" id="CP017556">
    <property type="protein sequence ID" value="AOW03992.1"/>
    <property type="molecule type" value="Genomic_DNA"/>
</dbReference>
<keyword evidence="8 9" id="KW-0949">S-adenosyl-L-methionine</keyword>
<dbReference type="GeneID" id="2911265"/>
<proteinExistence type="inferred from homology"/>
<dbReference type="InterPro" id="IPR029063">
    <property type="entry name" value="SAM-dependent_MTases_sf"/>
</dbReference>
<dbReference type="Pfam" id="PF04072">
    <property type="entry name" value="LCM"/>
    <property type="match status" value="1"/>
</dbReference>
<dbReference type="EMBL" id="KZ859010">
    <property type="protein sequence ID" value="RDW25181.1"/>
    <property type="molecule type" value="Genomic_DNA"/>
</dbReference>
<dbReference type="Proteomes" id="UP000256601">
    <property type="component" value="Unassembled WGS sequence"/>
</dbReference>
<feature type="binding site" evidence="10">
    <location>
        <position position="196"/>
    </location>
    <ligand>
        <name>S-adenosyl-L-methionine</name>
        <dbReference type="ChEBI" id="CHEBI:59789"/>
    </ligand>
</feature>
<evidence type="ECO:0000313" key="14">
    <source>
        <dbReference type="Proteomes" id="UP000256601"/>
    </source>
</evidence>
<dbReference type="PANTHER" id="PTHR13600">
    <property type="entry name" value="LEUCINE CARBOXYL METHYLTRANSFERASE"/>
    <property type="match status" value="1"/>
</dbReference>
<dbReference type="VEuPathDB" id="FungiDB:YALI0_D12881g"/>
<dbReference type="KEGG" id="yli:2911265"/>